<feature type="transmembrane region" description="Helical" evidence="1">
    <location>
        <begin position="12"/>
        <end position="36"/>
    </location>
</feature>
<dbReference type="EMBL" id="VULR01000003">
    <property type="protein sequence ID" value="MSS42665.1"/>
    <property type="molecule type" value="Genomic_DNA"/>
</dbReference>
<gene>
    <name evidence="3" type="ORF">FYJ27_02805</name>
</gene>
<evidence type="ECO:0000313" key="3">
    <source>
        <dbReference type="EMBL" id="MSS42665.1"/>
    </source>
</evidence>
<dbReference type="Proteomes" id="UP000462760">
    <property type="component" value="Unassembled WGS sequence"/>
</dbReference>
<comment type="caution">
    <text evidence="3">The sequence shown here is derived from an EMBL/GenBank/DDBJ whole genome shotgun (WGS) entry which is preliminary data.</text>
</comment>
<evidence type="ECO:0000256" key="1">
    <source>
        <dbReference type="SAM" id="Phobius"/>
    </source>
</evidence>
<protein>
    <recommendedName>
        <fullName evidence="2">Peptidase MA-like domain-containing protein</fullName>
    </recommendedName>
</protein>
<sequence length="271" mass="31798">MKGEENMKKFISFVSIGFIIILLIITFESFFIVSTYPSYKKIEKKRILKATEKYNLLEGPHFSIRYKDRDKDIAKITLDILEEHYEKVCKKLDYFTYEKIPVIIYNDGEELLKTIRLKTDIPPLGAYYSGVINILSPFNWVEYEDNVEETYKETGPHIHEFTHFLVDEKTNGNYPMWLTEGIALYMERELMGIDWELGKGKTKDIDIEKLNNDFNEIEIDIAYRKSLEVVDNMIDNYGFNKFNLLLESLGMGNNIDSSVKKALKVNFKDIN</sequence>
<organism evidence="3 4">
    <name type="scientific">Anaerosalibacter bizertensis</name>
    <dbReference type="NCBI Taxonomy" id="932217"/>
    <lineage>
        <taxon>Bacteria</taxon>
        <taxon>Bacillati</taxon>
        <taxon>Bacillota</taxon>
        <taxon>Tissierellia</taxon>
        <taxon>Tissierellales</taxon>
        <taxon>Sporanaerobacteraceae</taxon>
        <taxon>Anaerosalibacter</taxon>
    </lineage>
</organism>
<keyword evidence="1" id="KW-0812">Transmembrane</keyword>
<reference evidence="3 4" key="1">
    <citation type="submission" date="2019-08" db="EMBL/GenBank/DDBJ databases">
        <title>In-depth cultivation of the pig gut microbiome towards novel bacterial diversity and tailored functional studies.</title>
        <authorList>
            <person name="Wylensek D."/>
            <person name="Hitch T.C.A."/>
            <person name="Clavel T."/>
        </authorList>
    </citation>
    <scope>NUCLEOTIDE SEQUENCE [LARGE SCALE GENOMIC DNA]</scope>
    <source>
        <strain evidence="3 4">Med78-601-WT-4W-RMD-3</strain>
    </source>
</reference>
<keyword evidence="1" id="KW-1133">Transmembrane helix</keyword>
<dbReference type="OrthoDB" id="9787613at2"/>
<dbReference type="InterPro" id="IPR039568">
    <property type="entry name" value="Peptidase_MA-like_dom"/>
</dbReference>
<name>A0A844FFB3_9FIRM</name>
<keyword evidence="1" id="KW-0472">Membrane</keyword>
<dbReference type="AlphaFoldDB" id="A0A844FFB3"/>
<accession>A0A844FFB3</accession>
<evidence type="ECO:0000313" key="4">
    <source>
        <dbReference type="Proteomes" id="UP000462760"/>
    </source>
</evidence>
<dbReference type="Pfam" id="PF13485">
    <property type="entry name" value="Peptidase_MA_2"/>
    <property type="match status" value="1"/>
</dbReference>
<proteinExistence type="predicted"/>
<evidence type="ECO:0000259" key="2">
    <source>
        <dbReference type="Pfam" id="PF13485"/>
    </source>
</evidence>
<feature type="domain" description="Peptidase MA-like" evidence="2">
    <location>
        <begin position="156"/>
        <end position="263"/>
    </location>
</feature>